<evidence type="ECO:0000256" key="5">
    <source>
        <dbReference type="ARBA" id="ARBA00023136"/>
    </source>
</evidence>
<reference evidence="8" key="2">
    <citation type="submission" date="2025-08" db="UniProtKB">
        <authorList>
            <consortium name="RefSeq"/>
        </authorList>
    </citation>
    <scope>IDENTIFICATION</scope>
    <source>
        <tissue evidence="8">Leaf</tissue>
    </source>
</reference>
<keyword evidence="5 6" id="KW-0472">Membrane</keyword>
<feature type="transmembrane region" description="Helical" evidence="6">
    <location>
        <begin position="224"/>
        <end position="248"/>
    </location>
</feature>
<dbReference type="GeneID" id="109727267"/>
<evidence type="ECO:0000256" key="3">
    <source>
        <dbReference type="ARBA" id="ARBA00022692"/>
    </source>
</evidence>
<gene>
    <name evidence="8" type="primary">LOC109727267</name>
</gene>
<feature type="transmembrane region" description="Helical" evidence="6">
    <location>
        <begin position="129"/>
        <end position="146"/>
    </location>
</feature>
<feature type="transmembrane region" description="Helical" evidence="6">
    <location>
        <begin position="416"/>
        <end position="440"/>
    </location>
</feature>
<feature type="transmembrane region" description="Helical" evidence="6">
    <location>
        <begin position="446"/>
        <end position="467"/>
    </location>
</feature>
<evidence type="ECO:0000256" key="1">
    <source>
        <dbReference type="ARBA" id="ARBA00004141"/>
    </source>
</evidence>
<feature type="transmembrane region" description="Helical" evidence="6">
    <location>
        <begin position="343"/>
        <end position="367"/>
    </location>
</feature>
<dbReference type="Proteomes" id="UP000515123">
    <property type="component" value="Linkage group 22"/>
</dbReference>
<sequence>MDAPLLREKARVAAEEEARKGEGDDAAAEVGRVWDAYKVFAGESKRLWAIAAPIIFNIFCLYGTNSTTQIFMGRLGNLQLSAVAIGLSVVSHFSFGFLLGMGSALETLCGQAYGAGKVAPLGLYMQRSWIILLASAFLLSPLYVFATPILKLLGQDHAIAVEAGKFTAMIIPEMFAFAINFPTQKFLQAQSKVMVLAWISFVALIVHVGLLGLLIYVLDTGLAGAAAACNVSAWLVSLGQVGYIVGWCKDGWAGLSWAAFKDLWAFAKLSLASAVMLCLEIWYMMVLVVLTGHLDNAEIAVDSISICMNINGWEAMLFIGLNAAISVRVSNELGAGRPRAAKHAVAVVVAQSLVIGFIAMAVILASRNHFAIVFTSDRELQKAVADVAYLLAVTMVLNSIQPVISGVAIGGGWQALVAYINLCCYYIFGLPLGFFFGFVLHWGLQGIWAGMLCGTALQTWILLYMIWKTDWEAEAAKASERLQLWGGEER</sequence>
<feature type="transmembrane region" description="Helical" evidence="6">
    <location>
        <begin position="195"/>
        <end position="218"/>
    </location>
</feature>
<name>A0A6P5GW61_ANACO</name>
<dbReference type="RefSeq" id="XP_020112901.1">
    <property type="nucleotide sequence ID" value="XM_020257312.1"/>
</dbReference>
<dbReference type="AlphaFoldDB" id="A0A6P5GW61"/>
<dbReference type="InterPro" id="IPR045069">
    <property type="entry name" value="MATE_euk"/>
</dbReference>
<keyword evidence="3 6" id="KW-0812">Transmembrane</keyword>
<comment type="similarity">
    <text evidence="2 6">Belongs to the multi antimicrobial extrusion (MATE) (TC 2.A.66.1) family.</text>
</comment>
<dbReference type="GO" id="GO:1990961">
    <property type="term" value="P:xenobiotic detoxification by transmembrane export across the plasma membrane"/>
    <property type="evidence" value="ECO:0007669"/>
    <property type="project" value="InterPro"/>
</dbReference>
<evidence type="ECO:0000313" key="8">
    <source>
        <dbReference type="RefSeq" id="XP_020112901.1"/>
    </source>
</evidence>
<dbReference type="GO" id="GO:0042910">
    <property type="term" value="F:xenobiotic transmembrane transporter activity"/>
    <property type="evidence" value="ECO:0007669"/>
    <property type="project" value="InterPro"/>
</dbReference>
<dbReference type="GO" id="GO:0015297">
    <property type="term" value="F:antiporter activity"/>
    <property type="evidence" value="ECO:0007669"/>
    <property type="project" value="InterPro"/>
</dbReference>
<keyword evidence="7" id="KW-1185">Reference proteome</keyword>
<dbReference type="OrthoDB" id="2126698at2759"/>
<comment type="subcellular location">
    <subcellularLocation>
        <location evidence="1">Membrane</location>
        <topology evidence="1">Multi-pass membrane protein</topology>
    </subcellularLocation>
</comment>
<dbReference type="NCBIfam" id="TIGR00797">
    <property type="entry name" value="matE"/>
    <property type="match status" value="1"/>
</dbReference>
<organism evidence="7 8">
    <name type="scientific">Ananas comosus</name>
    <name type="common">Pineapple</name>
    <name type="synonym">Ananas ananas</name>
    <dbReference type="NCBI Taxonomy" id="4615"/>
    <lineage>
        <taxon>Eukaryota</taxon>
        <taxon>Viridiplantae</taxon>
        <taxon>Streptophyta</taxon>
        <taxon>Embryophyta</taxon>
        <taxon>Tracheophyta</taxon>
        <taxon>Spermatophyta</taxon>
        <taxon>Magnoliopsida</taxon>
        <taxon>Liliopsida</taxon>
        <taxon>Poales</taxon>
        <taxon>Bromeliaceae</taxon>
        <taxon>Bromelioideae</taxon>
        <taxon>Ananas</taxon>
    </lineage>
</organism>
<dbReference type="GO" id="GO:0016020">
    <property type="term" value="C:membrane"/>
    <property type="evidence" value="ECO:0007669"/>
    <property type="project" value="UniProtKB-SubCell"/>
</dbReference>
<dbReference type="PANTHER" id="PTHR11206">
    <property type="entry name" value="MULTIDRUG RESISTANCE PROTEIN"/>
    <property type="match status" value="1"/>
</dbReference>
<feature type="transmembrane region" description="Helical" evidence="6">
    <location>
        <begin position="387"/>
        <end position="409"/>
    </location>
</feature>
<dbReference type="InterPro" id="IPR002528">
    <property type="entry name" value="MATE_fam"/>
</dbReference>
<feature type="transmembrane region" description="Helical" evidence="6">
    <location>
        <begin position="269"/>
        <end position="290"/>
    </location>
</feature>
<protein>
    <recommendedName>
        <fullName evidence="6">Protein DETOXIFICATION</fullName>
    </recommendedName>
    <alternativeName>
        <fullName evidence="6">Multidrug and toxic compound extrusion protein</fullName>
    </alternativeName>
</protein>
<proteinExistence type="inferred from homology"/>
<evidence type="ECO:0000256" key="4">
    <source>
        <dbReference type="ARBA" id="ARBA00022989"/>
    </source>
</evidence>
<reference evidence="7" key="1">
    <citation type="journal article" date="2015" name="Nat. Genet.">
        <title>The pineapple genome and the evolution of CAM photosynthesis.</title>
        <authorList>
            <person name="Ming R."/>
            <person name="VanBuren R."/>
            <person name="Wai C.M."/>
            <person name="Tang H."/>
            <person name="Schatz M.C."/>
            <person name="Bowers J.E."/>
            <person name="Lyons E."/>
            <person name="Wang M.L."/>
            <person name="Chen J."/>
            <person name="Biggers E."/>
            <person name="Zhang J."/>
            <person name="Huang L."/>
            <person name="Zhang L."/>
            <person name="Miao W."/>
            <person name="Zhang J."/>
            <person name="Ye Z."/>
            <person name="Miao C."/>
            <person name="Lin Z."/>
            <person name="Wang H."/>
            <person name="Zhou H."/>
            <person name="Yim W.C."/>
            <person name="Priest H.D."/>
            <person name="Zheng C."/>
            <person name="Woodhouse M."/>
            <person name="Edger P.P."/>
            <person name="Guyot R."/>
            <person name="Guo H.B."/>
            <person name="Guo H."/>
            <person name="Zheng G."/>
            <person name="Singh R."/>
            <person name="Sharma A."/>
            <person name="Min X."/>
            <person name="Zheng Y."/>
            <person name="Lee H."/>
            <person name="Gurtowski J."/>
            <person name="Sedlazeck F.J."/>
            <person name="Harkess A."/>
            <person name="McKain M.R."/>
            <person name="Liao Z."/>
            <person name="Fang J."/>
            <person name="Liu J."/>
            <person name="Zhang X."/>
            <person name="Zhang Q."/>
            <person name="Hu W."/>
            <person name="Qin Y."/>
            <person name="Wang K."/>
            <person name="Chen L.Y."/>
            <person name="Shirley N."/>
            <person name="Lin Y.R."/>
            <person name="Liu L.Y."/>
            <person name="Hernandez A.G."/>
            <person name="Wright C.L."/>
            <person name="Bulone V."/>
            <person name="Tuskan G.A."/>
            <person name="Heath K."/>
            <person name="Zee F."/>
            <person name="Moore P.H."/>
            <person name="Sunkar R."/>
            <person name="Leebens-Mack J.H."/>
            <person name="Mockler T."/>
            <person name="Bennetzen J.L."/>
            <person name="Freeling M."/>
            <person name="Sankoff D."/>
            <person name="Paterson A.H."/>
            <person name="Zhu X."/>
            <person name="Yang X."/>
            <person name="Smith J.A."/>
            <person name="Cushman J.C."/>
            <person name="Paull R.E."/>
            <person name="Yu Q."/>
        </authorList>
    </citation>
    <scope>NUCLEOTIDE SEQUENCE [LARGE SCALE GENOMIC DNA]</scope>
    <source>
        <strain evidence="7">cv. F153</strain>
    </source>
</reference>
<dbReference type="Pfam" id="PF01554">
    <property type="entry name" value="MatE"/>
    <property type="match status" value="2"/>
</dbReference>
<keyword evidence="4 6" id="KW-1133">Transmembrane helix</keyword>
<feature type="transmembrane region" description="Helical" evidence="6">
    <location>
        <begin position="47"/>
        <end position="64"/>
    </location>
</feature>
<dbReference type="CDD" id="cd13132">
    <property type="entry name" value="MATE_eukaryotic"/>
    <property type="match status" value="1"/>
</dbReference>
<evidence type="ECO:0000256" key="2">
    <source>
        <dbReference type="ARBA" id="ARBA00010199"/>
    </source>
</evidence>
<feature type="transmembrane region" description="Helical" evidence="6">
    <location>
        <begin position="310"/>
        <end position="331"/>
    </location>
</feature>
<accession>A0A6P5GW61</accession>
<feature type="transmembrane region" description="Helical" evidence="6">
    <location>
        <begin position="166"/>
        <end position="183"/>
    </location>
</feature>
<feature type="transmembrane region" description="Helical" evidence="6">
    <location>
        <begin position="84"/>
        <end position="108"/>
    </location>
</feature>
<evidence type="ECO:0000313" key="7">
    <source>
        <dbReference type="Proteomes" id="UP000515123"/>
    </source>
</evidence>
<evidence type="ECO:0000256" key="6">
    <source>
        <dbReference type="RuleBase" id="RU004914"/>
    </source>
</evidence>